<feature type="chain" id="PRO_5008131582" description="Protein TsetseEP domain-containing protein" evidence="1">
    <location>
        <begin position="27"/>
        <end position="1299"/>
    </location>
</feature>
<feature type="signal peptide" evidence="1">
    <location>
        <begin position="1"/>
        <end position="26"/>
    </location>
</feature>
<evidence type="ECO:0000313" key="2">
    <source>
        <dbReference type="EnsemblMetazoa" id="AEPI008918-PA"/>
    </source>
</evidence>
<keyword evidence="3" id="KW-1185">Reference proteome</keyword>
<evidence type="ECO:0000256" key="1">
    <source>
        <dbReference type="SAM" id="SignalP"/>
    </source>
</evidence>
<protein>
    <recommendedName>
        <fullName evidence="4">Protein TsetseEP domain-containing protein</fullName>
    </recommendedName>
</protein>
<dbReference type="Proteomes" id="UP000075885">
    <property type="component" value="Unassembled WGS sequence"/>
</dbReference>
<reference evidence="2" key="2">
    <citation type="submission" date="2020-05" db="UniProtKB">
        <authorList>
            <consortium name="EnsemblMetazoa"/>
        </authorList>
    </citation>
    <scope>IDENTIFICATION</scope>
    <source>
        <strain evidence="2">Epiroticus2</strain>
    </source>
</reference>
<proteinExistence type="predicted"/>
<dbReference type="VEuPathDB" id="VectorBase:AEPI008918"/>
<dbReference type="EnsemblMetazoa" id="AEPI008918-RA">
    <property type="protein sequence ID" value="AEPI008918-PA"/>
    <property type="gene ID" value="AEPI008918"/>
</dbReference>
<keyword evidence="1" id="KW-0732">Signal</keyword>
<organism evidence="2 3">
    <name type="scientific">Anopheles epiroticus</name>
    <dbReference type="NCBI Taxonomy" id="199890"/>
    <lineage>
        <taxon>Eukaryota</taxon>
        <taxon>Metazoa</taxon>
        <taxon>Ecdysozoa</taxon>
        <taxon>Arthropoda</taxon>
        <taxon>Hexapoda</taxon>
        <taxon>Insecta</taxon>
        <taxon>Pterygota</taxon>
        <taxon>Neoptera</taxon>
        <taxon>Endopterygota</taxon>
        <taxon>Diptera</taxon>
        <taxon>Nematocera</taxon>
        <taxon>Culicoidea</taxon>
        <taxon>Culicidae</taxon>
        <taxon>Anophelinae</taxon>
        <taxon>Anopheles</taxon>
    </lineage>
</organism>
<evidence type="ECO:0008006" key="4">
    <source>
        <dbReference type="Google" id="ProtNLM"/>
    </source>
</evidence>
<name>A0A182PPN9_9DIPT</name>
<accession>A0A182PPN9</accession>
<sequence length="1299" mass="134761">MMSRHSLLCCALLLALFAINLQHVSGQFDNAVVSKRRSINSTLASFANNIVNKVNDYSNKFTSLRNDMSSQLRGASDTVTRFLSEQSIEQNALATVKVVQSSTAALEASVSASLTGVATFNTVGTCVDTKTQASVVATFDEFRKAQAEFFTIIGSSSSSFLSTCRSRFTNTAQDLVNQAGDRFQDCINDENNELGRVSWIINNFVTLIKQNYQGLGQHVRFCTGLGSPTSRDEVKAEINACFKGISIYVAPIYEATIAQQFTLMNTMVQMEIVASNNRVKSCINQISKTYTAMAQEIVPALNQCLTSALIPHIIRNNPNIQSAANMVSIVTSDLQGAISGFQVAKQNGSTSLIVSGEALVSLVTNITVNVNDVLRNISFVSSNRQTAPSCMFGSMNATIDRAFVALDQASTLIQSIQTSAAAQSGGTLTSWVMMIQTAMLEISTNLDLIYEGVVKVLATTGTLTSATISANIPNSLLVNVAGAISVVTTAEKGLSTTVRAIRSSFEQAGNILNSYSNDLNNAMTSVNNTQRDYYNQVVSRITSYQNKINWEFGWGVTDIRNTLSRLNNFISDMGTRDAARALEASIGATMTSIQTNATFITTNLQSQMTLLFTGAEAFVQSNVKALMPVFDSAVFNLSATMSTGGAFASNCNSKYGGAITNIENNMRDALQKCFNEYANTGYTDSFISEYNMVIREQTRSIANRINFCLNLGSTSSNRVIKAGISACLAETVALSDALMQDVSIQSKVVVAMINLESLAMVQRVESCAAIANHGLVAKAAKLEELLTICQTTNHFLDLLSGSAAGLAAGTTGPLSLSGSLTGGLTLGGVTVGGTGTINSNLPILNLVNNVVTSTLTALNTAVNNIGTAAGTLLTNTLSTITNTLNGLLGGVTTNLNNIGSGLSGAATAANGQIVINGLNSVATAVNSAVNAASAVFGNSTVSDALGNLTSTMNADLATAIQAINNATANPGTATTLLGALGPNGINTIATFLGDAANVLYTTANIPLQLTAAAQVNATLAANAGVPYTAAGIAAVNATVNTALTNANNVLNAAVGSFSTLIANVLPETNAALAQGINNIRSSLTTLNNVFNLLAGSTKTSVTAAANTVISNLTDLVNTLQTGLGVLNTVTLNAVVSANASIAGNASAVIGPIVENLGSTNATIVNCSQTYLPLAVRTNVFYTTALGGCVVEATTVADILVGNTIAVVNSAVSRVRGSTAGVTVCISSLFPSTLCRTATVPNAPAYITNVALDVANIKTGEVVDIANTANEVATCTDGTANAAAADFAAIADAYNACIGA</sequence>
<evidence type="ECO:0000313" key="3">
    <source>
        <dbReference type="Proteomes" id="UP000075885"/>
    </source>
</evidence>
<reference evidence="3" key="1">
    <citation type="submission" date="2013-03" db="EMBL/GenBank/DDBJ databases">
        <title>The Genome Sequence of Anopheles epiroticus epiroticus2.</title>
        <authorList>
            <consortium name="The Broad Institute Genomics Platform"/>
            <person name="Neafsey D.E."/>
            <person name="Howell P."/>
            <person name="Walker B."/>
            <person name="Young S.K."/>
            <person name="Zeng Q."/>
            <person name="Gargeya S."/>
            <person name="Fitzgerald M."/>
            <person name="Haas B."/>
            <person name="Abouelleil A."/>
            <person name="Allen A.W."/>
            <person name="Alvarado L."/>
            <person name="Arachchi H.M."/>
            <person name="Berlin A.M."/>
            <person name="Chapman S.B."/>
            <person name="Gainer-Dewar J."/>
            <person name="Goldberg J."/>
            <person name="Griggs A."/>
            <person name="Gujja S."/>
            <person name="Hansen M."/>
            <person name="Howarth C."/>
            <person name="Imamovic A."/>
            <person name="Ireland A."/>
            <person name="Larimer J."/>
            <person name="McCowan C."/>
            <person name="Murphy C."/>
            <person name="Pearson M."/>
            <person name="Poon T.W."/>
            <person name="Priest M."/>
            <person name="Roberts A."/>
            <person name="Saif S."/>
            <person name="Shea T."/>
            <person name="Sisk P."/>
            <person name="Sykes S."/>
            <person name="Wortman J."/>
            <person name="Nusbaum C."/>
            <person name="Birren B."/>
        </authorList>
    </citation>
    <scope>NUCLEOTIDE SEQUENCE [LARGE SCALE GENOMIC DNA]</scope>
    <source>
        <strain evidence="3">Epiroticus2</strain>
    </source>
</reference>